<dbReference type="PANTHER" id="PTHR22727:SF13">
    <property type="entry name" value="ENDOSOME_LYSOSOME-ASSOCIATED APOPTOSIS AND AUTOPHAGY REGULATOR 1"/>
    <property type="match status" value="1"/>
</dbReference>
<organism evidence="14 15">
    <name type="scientific">Suricata suricatta</name>
    <name type="common">Meerkat</name>
    <dbReference type="NCBI Taxonomy" id="37032"/>
    <lineage>
        <taxon>Eukaryota</taxon>
        <taxon>Metazoa</taxon>
        <taxon>Chordata</taxon>
        <taxon>Craniata</taxon>
        <taxon>Vertebrata</taxon>
        <taxon>Euteleostomi</taxon>
        <taxon>Mammalia</taxon>
        <taxon>Eutheria</taxon>
        <taxon>Laurasiatheria</taxon>
        <taxon>Carnivora</taxon>
        <taxon>Feliformia</taxon>
        <taxon>Herpestidae</taxon>
        <taxon>Suricata</taxon>
    </lineage>
</organism>
<keyword evidence="7 11" id="KW-0472">Membrane</keyword>
<accession>A0A673TS92</accession>
<keyword evidence="9" id="KW-0325">Glycoprotein</keyword>
<keyword evidence="8" id="KW-1015">Disulfide bond</keyword>
<dbReference type="Pfam" id="PF23031">
    <property type="entry name" value="GBD_ELAPOR1"/>
    <property type="match status" value="1"/>
</dbReference>
<dbReference type="Pfam" id="PF23032">
    <property type="entry name" value="GBD_ELAPOR1-like_3rd"/>
    <property type="match status" value="1"/>
</dbReference>
<dbReference type="Pfam" id="PF23089">
    <property type="entry name" value="ELAPOR1_C"/>
    <property type="match status" value="1"/>
</dbReference>
<comment type="similarity">
    <text evidence="2">Belongs to the ELAPOR family.</text>
</comment>
<evidence type="ECO:0000256" key="3">
    <source>
        <dbReference type="ARBA" id="ARBA00022475"/>
    </source>
</evidence>
<keyword evidence="15" id="KW-1185">Reference proteome</keyword>
<dbReference type="GO" id="GO:0005770">
    <property type="term" value="C:late endosome"/>
    <property type="evidence" value="ECO:0007669"/>
    <property type="project" value="TreeGrafter"/>
</dbReference>
<dbReference type="InterPro" id="IPR056607">
    <property type="entry name" value="Elapor1/2_MRH"/>
</dbReference>
<dbReference type="InterPro" id="IPR056610">
    <property type="entry name" value="Elapor1/2_TNFR-like"/>
</dbReference>
<reference evidence="14" key="3">
    <citation type="submission" date="2025-09" db="UniProtKB">
        <authorList>
            <consortium name="Ensembl"/>
        </authorList>
    </citation>
    <scope>IDENTIFICATION</scope>
</reference>
<evidence type="ECO:0000256" key="4">
    <source>
        <dbReference type="ARBA" id="ARBA00022692"/>
    </source>
</evidence>
<feature type="domain" description="MRH" evidence="13">
    <location>
        <begin position="569"/>
        <end position="771"/>
    </location>
</feature>
<dbReference type="Gene3D" id="2.70.130.10">
    <property type="entry name" value="Mannose-6-phosphate receptor binding domain"/>
    <property type="match status" value="1"/>
</dbReference>
<dbReference type="Proteomes" id="UP000472268">
    <property type="component" value="Chromosome 8"/>
</dbReference>
<dbReference type="SUPFAM" id="SSF57184">
    <property type="entry name" value="Growth factor receptor domain"/>
    <property type="match status" value="1"/>
</dbReference>
<dbReference type="Pfam" id="PF23091">
    <property type="entry name" value="TNFR_ELAPOR1_6th"/>
    <property type="match status" value="1"/>
</dbReference>
<keyword evidence="3" id="KW-1003">Cell membrane</keyword>
<dbReference type="GO" id="GO:0005886">
    <property type="term" value="C:plasma membrane"/>
    <property type="evidence" value="ECO:0007669"/>
    <property type="project" value="UniProtKB-SubCell"/>
</dbReference>
<feature type="region of interest" description="Disordered" evidence="10">
    <location>
        <begin position="905"/>
        <end position="926"/>
    </location>
</feature>
<feature type="signal peptide" evidence="12">
    <location>
        <begin position="1"/>
        <end position="41"/>
    </location>
</feature>
<evidence type="ECO:0000256" key="1">
    <source>
        <dbReference type="ARBA" id="ARBA00004251"/>
    </source>
</evidence>
<keyword evidence="5 12" id="KW-0732">Signal</keyword>
<feature type="transmembrane region" description="Helical" evidence="11">
    <location>
        <begin position="820"/>
        <end position="844"/>
    </location>
</feature>
<dbReference type="InterPro" id="IPR009030">
    <property type="entry name" value="Growth_fac_rcpt_cys_sf"/>
</dbReference>
<dbReference type="GO" id="GO:0000045">
    <property type="term" value="P:autophagosome assembly"/>
    <property type="evidence" value="ECO:0007669"/>
    <property type="project" value="TreeGrafter"/>
</dbReference>
<evidence type="ECO:0000256" key="8">
    <source>
        <dbReference type="ARBA" id="ARBA00023157"/>
    </source>
</evidence>
<dbReference type="GO" id="GO:0044090">
    <property type="term" value="P:positive regulation of vacuole organization"/>
    <property type="evidence" value="ECO:0007669"/>
    <property type="project" value="TreeGrafter"/>
</dbReference>
<dbReference type="InterPro" id="IPR039181">
    <property type="entry name" value="Elapor1/2"/>
</dbReference>
<dbReference type="GO" id="GO:0070062">
    <property type="term" value="C:extracellular exosome"/>
    <property type="evidence" value="ECO:0007669"/>
    <property type="project" value="TreeGrafter"/>
</dbReference>
<evidence type="ECO:0000256" key="12">
    <source>
        <dbReference type="SAM" id="SignalP"/>
    </source>
</evidence>
<reference evidence="14 15" key="1">
    <citation type="submission" date="2019-05" db="EMBL/GenBank/DDBJ databases">
        <title>A Chromosome-scale Meerkat (S. suricatta) Genome Assembly.</title>
        <authorList>
            <person name="Dudchenko O."/>
            <person name="Lieberman Aiden E."/>
            <person name="Tung J."/>
            <person name="Barreiro L.B."/>
            <person name="Clutton-Brock T.H."/>
        </authorList>
    </citation>
    <scope>NUCLEOTIDE SEQUENCE [LARGE SCALE GENOMIC DNA]</scope>
</reference>
<dbReference type="Pfam" id="PF23087">
    <property type="entry name" value="MRH_ELAPOR1_9th"/>
    <property type="match status" value="1"/>
</dbReference>
<dbReference type="InterPro" id="IPR044865">
    <property type="entry name" value="MRH_dom"/>
</dbReference>
<evidence type="ECO:0000256" key="7">
    <source>
        <dbReference type="ARBA" id="ARBA00023136"/>
    </source>
</evidence>
<evidence type="ECO:0000313" key="15">
    <source>
        <dbReference type="Proteomes" id="UP000472268"/>
    </source>
</evidence>
<sequence length="926" mass="101836">MAEPGRSLHPSAGRRGRTERRTLWLLRLLLWAGTAFQVTQAAGPELHACKESEYHYEYTACDSTGARWRVAVPHTPGLCTSLPDPVKGTECSFSCKAGEFLDMRNQSCKPCAEGRYSLGTGIRFDEWDELPHGFASLSTNMEIEDPTTESMENCTTSKWVPLGDYISSNTDECTATLMYAVNLKQSGSVSFEYYYPDSSIIFEFFVQNDQCQPNADDSRWMKTTEKGWEFHSVELNRGNNVLYWRTTAFSVWSKVPKPVLTQLMYKWAQPKICSEDLKGAVKLPASGVKTRCPPCNPGFFKTNNSTCKPCPYGSYSNGSDCTHCPAGTEPAVGFEYKWWNTLPSNMETTVLSGINFEYKGMTGWEVAGDHIYTAVGASDNDFMILTLVVPGFRPPQSVMADTENKEMARITFVFETICSVNCELYFMVGVNSRTNTPVETWKGSKGKQSYTYVIEDNATMSFTWAFQRTTFHETGRKYTNDVAKIYSINVTNVMDGVASYCRPCALEASDMGSSCTACPAGYYIDRDSGTCHSCPPNTILKAHQPYGIQACTPCGPGTKSNKIHSLCFNDCTFSISTPTRVLDYNFLALAKTVSLAGGPSFTSKGLKYFHHFTLSLCGNQGKKMSVCADNVTDLRIPEGESGFSKSITAYICQAVIIPSEVTGYKAGVSSQPVSLADRLIGVTTDMTLDGITSPAELFHPESLGIPDVIFFYRSNDVTQSCTSGRSTTVRVRCSPLKPTPGSLSLPSACSDGTCDGCNFHFLWESVAACPLCSPADYHAIVSSCVAGIQKTTYVWREPKLCSGGISLPEQRVTICKTIDFWLKVGISAGTCTAILLTVLTCYFWKKNQKLEYKYSKLVMNATLKDCDLPAADSCAIMEGEDVEDDLIFTSKKSLFGKIKSFTSKRTPDGFDSVPLKTSSGGPDMDL</sequence>
<evidence type="ECO:0000256" key="2">
    <source>
        <dbReference type="ARBA" id="ARBA00007627"/>
    </source>
</evidence>
<evidence type="ECO:0000259" key="13">
    <source>
        <dbReference type="PROSITE" id="PS51914"/>
    </source>
</evidence>
<evidence type="ECO:0000256" key="11">
    <source>
        <dbReference type="SAM" id="Phobius"/>
    </source>
</evidence>
<evidence type="ECO:0000256" key="9">
    <source>
        <dbReference type="ARBA" id="ARBA00023180"/>
    </source>
</evidence>
<evidence type="ECO:0000256" key="6">
    <source>
        <dbReference type="ARBA" id="ARBA00022989"/>
    </source>
</evidence>
<gene>
    <name evidence="14" type="primary">ELAPOR1</name>
</gene>
<reference evidence="14" key="2">
    <citation type="submission" date="2025-08" db="UniProtKB">
        <authorList>
            <consortium name="Ensembl"/>
        </authorList>
    </citation>
    <scope>IDENTIFICATION</scope>
</reference>
<evidence type="ECO:0000313" key="14">
    <source>
        <dbReference type="Ensembl" id="ENSSSUP00005011879.1"/>
    </source>
</evidence>
<evidence type="ECO:0000256" key="10">
    <source>
        <dbReference type="SAM" id="MobiDB-lite"/>
    </source>
</evidence>
<dbReference type="SUPFAM" id="SSF50911">
    <property type="entry name" value="Mannose 6-phosphate receptor domain"/>
    <property type="match status" value="1"/>
</dbReference>
<dbReference type="PANTHER" id="PTHR22727">
    <property type="entry name" value="PROTEIN CBG13728"/>
    <property type="match status" value="1"/>
</dbReference>
<evidence type="ECO:0000256" key="5">
    <source>
        <dbReference type="ARBA" id="ARBA00022729"/>
    </source>
</evidence>
<dbReference type="InterPro" id="IPR056608">
    <property type="entry name" value="Elapor1/2_GBD"/>
</dbReference>
<dbReference type="InterPro" id="IPR056609">
    <property type="entry name" value="Elapor1-like_3rd"/>
</dbReference>
<dbReference type="InterPro" id="IPR056606">
    <property type="entry name" value="Elapor1/2_C"/>
</dbReference>
<comment type="subcellular location">
    <subcellularLocation>
        <location evidence="1">Cell membrane</location>
        <topology evidence="1">Single-pass type I membrane protein</topology>
    </subcellularLocation>
</comment>
<dbReference type="Ensembl" id="ENSSSUT00005013604.1">
    <property type="protein sequence ID" value="ENSSSUP00005011879.1"/>
    <property type="gene ID" value="ENSSSUG00005007431.1"/>
</dbReference>
<dbReference type="AlphaFoldDB" id="A0A673TS92"/>
<dbReference type="InterPro" id="IPR009011">
    <property type="entry name" value="Man6P_isomerase_rcpt-bd_dom_sf"/>
</dbReference>
<keyword evidence="6 11" id="KW-1133">Transmembrane helix</keyword>
<dbReference type="SMART" id="SM01411">
    <property type="entry name" value="Ephrin_rec_like"/>
    <property type="match status" value="3"/>
</dbReference>
<dbReference type="PROSITE" id="PS51914">
    <property type="entry name" value="MRH"/>
    <property type="match status" value="1"/>
</dbReference>
<keyword evidence="4 11" id="KW-0812">Transmembrane</keyword>
<name>A0A673TS92_SURSU</name>
<proteinExistence type="inferred from homology"/>
<dbReference type="GO" id="GO:0005802">
    <property type="term" value="C:trans-Golgi network"/>
    <property type="evidence" value="ECO:0007669"/>
    <property type="project" value="TreeGrafter"/>
</dbReference>
<dbReference type="GO" id="GO:0005764">
    <property type="term" value="C:lysosome"/>
    <property type="evidence" value="ECO:0007669"/>
    <property type="project" value="TreeGrafter"/>
</dbReference>
<protein>
    <submittedName>
        <fullName evidence="14">KIAA1324</fullName>
    </submittedName>
</protein>
<feature type="chain" id="PRO_5025661467" evidence="12">
    <location>
        <begin position="42"/>
        <end position="926"/>
    </location>
</feature>